<evidence type="ECO:0000313" key="3">
    <source>
        <dbReference type="Proteomes" id="UP001153076"/>
    </source>
</evidence>
<organism evidence="2 3">
    <name type="scientific">Carnegiea gigantea</name>
    <dbReference type="NCBI Taxonomy" id="171969"/>
    <lineage>
        <taxon>Eukaryota</taxon>
        <taxon>Viridiplantae</taxon>
        <taxon>Streptophyta</taxon>
        <taxon>Embryophyta</taxon>
        <taxon>Tracheophyta</taxon>
        <taxon>Spermatophyta</taxon>
        <taxon>Magnoliopsida</taxon>
        <taxon>eudicotyledons</taxon>
        <taxon>Gunneridae</taxon>
        <taxon>Pentapetalae</taxon>
        <taxon>Caryophyllales</taxon>
        <taxon>Cactineae</taxon>
        <taxon>Cactaceae</taxon>
        <taxon>Cactoideae</taxon>
        <taxon>Echinocereeae</taxon>
        <taxon>Carnegiea</taxon>
    </lineage>
</organism>
<dbReference type="EMBL" id="JAKOGI010002116">
    <property type="protein sequence ID" value="KAJ8422886.1"/>
    <property type="molecule type" value="Genomic_DNA"/>
</dbReference>
<proteinExistence type="predicted"/>
<feature type="compositionally biased region" description="Basic and acidic residues" evidence="1">
    <location>
        <begin position="1"/>
        <end position="20"/>
    </location>
</feature>
<evidence type="ECO:0000313" key="2">
    <source>
        <dbReference type="EMBL" id="KAJ8422886.1"/>
    </source>
</evidence>
<name>A0A9Q1JJW7_9CARY</name>
<feature type="region of interest" description="Disordered" evidence="1">
    <location>
        <begin position="1"/>
        <end position="24"/>
    </location>
</feature>
<keyword evidence="3" id="KW-1185">Reference proteome</keyword>
<comment type="caution">
    <text evidence="2">The sequence shown here is derived from an EMBL/GenBank/DDBJ whole genome shotgun (WGS) entry which is preliminary data.</text>
</comment>
<accession>A0A9Q1JJW7</accession>
<gene>
    <name evidence="2" type="ORF">Cgig2_021459</name>
</gene>
<dbReference type="Proteomes" id="UP001153076">
    <property type="component" value="Unassembled WGS sequence"/>
</dbReference>
<protein>
    <submittedName>
        <fullName evidence="2">Uncharacterized protein</fullName>
    </submittedName>
</protein>
<reference evidence="2" key="1">
    <citation type="submission" date="2022-04" db="EMBL/GenBank/DDBJ databases">
        <title>Carnegiea gigantea Genome sequencing and assembly v2.</title>
        <authorList>
            <person name="Copetti D."/>
            <person name="Sanderson M.J."/>
            <person name="Burquez A."/>
            <person name="Wojciechowski M.F."/>
        </authorList>
    </citation>
    <scope>NUCLEOTIDE SEQUENCE</scope>
    <source>
        <strain evidence="2">SGP5-SGP5p</strain>
        <tissue evidence="2">Aerial part</tissue>
    </source>
</reference>
<sequence>MDREFTTSSEERSPSTESSHDVTLNLEVGRNLKEAERKDGQQGILETYASIVNMDEGQELSYIPCSDINGTKYDQIKMEDIRSKLEFCENVMFPRLDVNYWSANVIQQLLIWVQFPRLDVKYLSATARSGNRGELPKLVGFMKEHGILMQQEVKYEWRPIRYTRGNLFGHNVKDCMK</sequence>
<evidence type="ECO:0000256" key="1">
    <source>
        <dbReference type="SAM" id="MobiDB-lite"/>
    </source>
</evidence>
<dbReference type="AlphaFoldDB" id="A0A9Q1JJW7"/>